<organism evidence="1 2">
    <name type="scientific">Branchiibius hedensis</name>
    <dbReference type="NCBI Taxonomy" id="672460"/>
    <lineage>
        <taxon>Bacteria</taxon>
        <taxon>Bacillati</taxon>
        <taxon>Actinomycetota</taxon>
        <taxon>Actinomycetes</taxon>
        <taxon>Micrococcales</taxon>
        <taxon>Dermacoccaceae</taxon>
        <taxon>Branchiibius</taxon>
    </lineage>
</organism>
<dbReference type="Proteomes" id="UP000250028">
    <property type="component" value="Unassembled WGS sequence"/>
</dbReference>
<gene>
    <name evidence="1" type="ORF">SAMN04489750_1832</name>
</gene>
<reference evidence="2" key="1">
    <citation type="submission" date="2016-10" db="EMBL/GenBank/DDBJ databases">
        <authorList>
            <person name="Varghese N."/>
            <person name="Submissions S."/>
        </authorList>
    </citation>
    <scope>NUCLEOTIDE SEQUENCE [LARGE SCALE GENOMIC DNA]</scope>
    <source>
        <strain evidence="2">DSM 22951</strain>
    </source>
</reference>
<accession>A0A2Y8ZW68</accession>
<evidence type="ECO:0000313" key="2">
    <source>
        <dbReference type="Proteomes" id="UP000250028"/>
    </source>
</evidence>
<proteinExistence type="predicted"/>
<dbReference type="RefSeq" id="WP_109685156.1">
    <property type="nucleotide sequence ID" value="NZ_QGDN01000001.1"/>
</dbReference>
<dbReference type="AlphaFoldDB" id="A0A2Y8ZW68"/>
<dbReference type="OrthoDB" id="10014328at2"/>
<evidence type="ECO:0000313" key="1">
    <source>
        <dbReference type="EMBL" id="SSA34509.1"/>
    </source>
</evidence>
<dbReference type="EMBL" id="UESZ01000001">
    <property type="protein sequence ID" value="SSA34509.1"/>
    <property type="molecule type" value="Genomic_DNA"/>
</dbReference>
<keyword evidence="2" id="KW-1185">Reference proteome</keyword>
<protein>
    <submittedName>
        <fullName evidence="1">Uncharacterized protein</fullName>
    </submittedName>
</protein>
<sequence length="386" mass="41740">MELDAAARSLCLTVPVDALALLDLALRSATVSRRVTSGALRCSLAAPHSGWGVDDYATELRDRLALALSTAIVGTRGKPATLDVAAIAAGGSFAAWLDRLTTKIVHDWSVNLIRRPVRRSIPTDPALLPAPAHSLSAVPDDPDEVVPEAIMRGLDRSFSSLRGSARILRLAQALERGLQLAPMARPAFDSAQRRAAFLAWLETDGSKPAVQAVLRALLLGRDPAHAAAGLLDDTDRDNVGLVESMVSEHTRSQLDHLLSHQHNVCKTLMQAAATPTPLPRQSTIDAMVALLNRADHRAGPRLCRRLVTTWAHDRADLSVSQWRDPNAREKNQLQASLDRTAYQKAAQRVSEASGCMHGWTPEQFSHHLQSLFDEVESAELVAAEAG</sequence>
<name>A0A2Y8ZW68_9MICO</name>